<evidence type="ECO:0000313" key="1">
    <source>
        <dbReference type="EMBL" id="RXH71119.1"/>
    </source>
</evidence>
<protein>
    <submittedName>
        <fullName evidence="1">Uncharacterized protein</fullName>
    </submittedName>
</protein>
<comment type="caution">
    <text evidence="1">The sequence shown here is derived from an EMBL/GenBank/DDBJ whole genome shotgun (WGS) entry which is preliminary data.</text>
</comment>
<proteinExistence type="predicted"/>
<evidence type="ECO:0000313" key="2">
    <source>
        <dbReference type="Proteomes" id="UP000290289"/>
    </source>
</evidence>
<dbReference type="STRING" id="3750.A0A498HJN1"/>
<sequence>MPRGDTVPSNNFSWERGKWGRVEGDWDYGNVAMYRVVEASDYQVITGVGIDDLKLAKKAWILLGQSCTIFDIFFINYSQSSPSPSPRSLPSGHALMTCPTSTKYAKLLYRHDKLSNHVKKLV</sequence>
<keyword evidence="2" id="KW-1185">Reference proteome</keyword>
<dbReference type="EMBL" id="RDQH01000342">
    <property type="protein sequence ID" value="RXH71119.1"/>
    <property type="molecule type" value="Genomic_DNA"/>
</dbReference>
<gene>
    <name evidence="1" type="ORF">DVH24_015741</name>
</gene>
<dbReference type="Proteomes" id="UP000290289">
    <property type="component" value="Chromosome 16"/>
</dbReference>
<accession>A0A498HJN1</accession>
<dbReference type="AlphaFoldDB" id="A0A498HJN1"/>
<name>A0A498HJN1_MALDO</name>
<reference evidence="1 2" key="1">
    <citation type="submission" date="2018-10" db="EMBL/GenBank/DDBJ databases">
        <title>A high-quality apple genome assembly.</title>
        <authorList>
            <person name="Hu J."/>
        </authorList>
    </citation>
    <scope>NUCLEOTIDE SEQUENCE [LARGE SCALE GENOMIC DNA]</scope>
    <source>
        <strain evidence="2">cv. HFTH1</strain>
        <tissue evidence="1">Young leaf</tissue>
    </source>
</reference>
<organism evidence="1 2">
    <name type="scientific">Malus domestica</name>
    <name type="common">Apple</name>
    <name type="synonym">Pyrus malus</name>
    <dbReference type="NCBI Taxonomy" id="3750"/>
    <lineage>
        <taxon>Eukaryota</taxon>
        <taxon>Viridiplantae</taxon>
        <taxon>Streptophyta</taxon>
        <taxon>Embryophyta</taxon>
        <taxon>Tracheophyta</taxon>
        <taxon>Spermatophyta</taxon>
        <taxon>Magnoliopsida</taxon>
        <taxon>eudicotyledons</taxon>
        <taxon>Gunneridae</taxon>
        <taxon>Pentapetalae</taxon>
        <taxon>rosids</taxon>
        <taxon>fabids</taxon>
        <taxon>Rosales</taxon>
        <taxon>Rosaceae</taxon>
        <taxon>Amygdaloideae</taxon>
        <taxon>Maleae</taxon>
        <taxon>Malus</taxon>
    </lineage>
</organism>